<sequence length="106" mass="12149">MLLTTKRKAIIHTMLVAALLLSVPSVTSAGAKPINDGKEKVFKMKTLEGEELRVFNEKKRKKREKLHLRWEQQAAEMELQLSEMRAHSAVSTPESIIRREEVKNNP</sequence>
<feature type="region of interest" description="Disordered" evidence="1">
    <location>
        <begin position="84"/>
        <end position="106"/>
    </location>
</feature>
<name>A0A1F6DDK0_9BACT</name>
<evidence type="ECO:0000313" key="4">
    <source>
        <dbReference type="Proteomes" id="UP000178794"/>
    </source>
</evidence>
<gene>
    <name evidence="3" type="ORF">A3C89_02765</name>
</gene>
<organism evidence="3 4">
    <name type="scientific">Candidatus Kaiserbacteria bacterium RIFCSPHIGHO2_02_FULL_50_50</name>
    <dbReference type="NCBI Taxonomy" id="1798492"/>
    <lineage>
        <taxon>Bacteria</taxon>
        <taxon>Candidatus Kaiseribacteriota</taxon>
    </lineage>
</organism>
<dbReference type="Proteomes" id="UP000178794">
    <property type="component" value="Unassembled WGS sequence"/>
</dbReference>
<dbReference type="EMBL" id="MFLF01000016">
    <property type="protein sequence ID" value="OGG59397.1"/>
    <property type="molecule type" value="Genomic_DNA"/>
</dbReference>
<comment type="caution">
    <text evidence="3">The sequence shown here is derived from an EMBL/GenBank/DDBJ whole genome shotgun (WGS) entry which is preliminary data.</text>
</comment>
<dbReference type="STRING" id="1798492.A3C89_02765"/>
<feature type="signal peptide" evidence="2">
    <location>
        <begin position="1"/>
        <end position="29"/>
    </location>
</feature>
<evidence type="ECO:0000256" key="2">
    <source>
        <dbReference type="SAM" id="SignalP"/>
    </source>
</evidence>
<keyword evidence="2" id="KW-0732">Signal</keyword>
<dbReference type="AlphaFoldDB" id="A0A1F6DDK0"/>
<feature type="compositionally biased region" description="Basic and acidic residues" evidence="1">
    <location>
        <begin position="96"/>
        <end position="106"/>
    </location>
</feature>
<evidence type="ECO:0000256" key="1">
    <source>
        <dbReference type="SAM" id="MobiDB-lite"/>
    </source>
</evidence>
<accession>A0A1F6DDK0</accession>
<reference evidence="3 4" key="1">
    <citation type="journal article" date="2016" name="Nat. Commun.">
        <title>Thousands of microbial genomes shed light on interconnected biogeochemical processes in an aquifer system.</title>
        <authorList>
            <person name="Anantharaman K."/>
            <person name="Brown C.T."/>
            <person name="Hug L.A."/>
            <person name="Sharon I."/>
            <person name="Castelle C.J."/>
            <person name="Probst A.J."/>
            <person name="Thomas B.C."/>
            <person name="Singh A."/>
            <person name="Wilkins M.J."/>
            <person name="Karaoz U."/>
            <person name="Brodie E.L."/>
            <person name="Williams K.H."/>
            <person name="Hubbard S.S."/>
            <person name="Banfield J.F."/>
        </authorList>
    </citation>
    <scope>NUCLEOTIDE SEQUENCE [LARGE SCALE GENOMIC DNA]</scope>
</reference>
<protein>
    <submittedName>
        <fullName evidence="3">Uncharacterized protein</fullName>
    </submittedName>
</protein>
<feature type="chain" id="PRO_5009523782" evidence="2">
    <location>
        <begin position="30"/>
        <end position="106"/>
    </location>
</feature>
<evidence type="ECO:0000313" key="3">
    <source>
        <dbReference type="EMBL" id="OGG59397.1"/>
    </source>
</evidence>
<proteinExistence type="predicted"/>